<dbReference type="InterPro" id="IPR017981">
    <property type="entry name" value="GPCR_2-like_7TM"/>
</dbReference>
<dbReference type="Pfam" id="PF01825">
    <property type="entry name" value="GPS"/>
    <property type="match status" value="1"/>
</dbReference>
<dbReference type="Pfam" id="PF00002">
    <property type="entry name" value="7tm_2"/>
    <property type="match status" value="1"/>
</dbReference>
<dbReference type="EMBL" id="CAWYQH010000096">
    <property type="protein sequence ID" value="CAK8682843.1"/>
    <property type="molecule type" value="Genomic_DNA"/>
</dbReference>
<accession>A0ABP0FU36</accession>
<reference evidence="8 9" key="1">
    <citation type="submission" date="2024-02" db="EMBL/GenBank/DDBJ databases">
        <authorList>
            <person name="Daric V."/>
            <person name="Darras S."/>
        </authorList>
    </citation>
    <scope>NUCLEOTIDE SEQUENCE [LARGE SCALE GENOMIC DNA]</scope>
</reference>
<name>A0ABP0FU36_CLALP</name>
<feature type="transmembrane region" description="Helical" evidence="5">
    <location>
        <begin position="478"/>
        <end position="496"/>
    </location>
</feature>
<keyword evidence="2 5" id="KW-0812">Transmembrane</keyword>
<dbReference type="InterPro" id="IPR046338">
    <property type="entry name" value="GAIN_dom_sf"/>
</dbReference>
<dbReference type="PANTHER" id="PTHR12011">
    <property type="entry name" value="ADHESION G-PROTEIN COUPLED RECEPTOR"/>
    <property type="match status" value="1"/>
</dbReference>
<keyword evidence="3 5" id="KW-1133">Transmembrane helix</keyword>
<feature type="transmembrane region" description="Helical" evidence="5">
    <location>
        <begin position="443"/>
        <end position="466"/>
    </location>
</feature>
<dbReference type="Gene3D" id="1.20.1070.10">
    <property type="entry name" value="Rhodopsin 7-helix transmembrane proteins"/>
    <property type="match status" value="1"/>
</dbReference>
<comment type="subcellular location">
    <subcellularLocation>
        <location evidence="1">Membrane</location>
        <topology evidence="1">Multi-pass membrane protein</topology>
    </subcellularLocation>
</comment>
<dbReference type="PANTHER" id="PTHR12011:SF347">
    <property type="entry name" value="FI21270P1-RELATED"/>
    <property type="match status" value="1"/>
</dbReference>
<keyword evidence="9" id="KW-1185">Reference proteome</keyword>
<organism evidence="8 9">
    <name type="scientific">Clavelina lepadiformis</name>
    <name type="common">Light-bulb sea squirt</name>
    <name type="synonym">Ascidia lepadiformis</name>
    <dbReference type="NCBI Taxonomy" id="159417"/>
    <lineage>
        <taxon>Eukaryota</taxon>
        <taxon>Metazoa</taxon>
        <taxon>Chordata</taxon>
        <taxon>Tunicata</taxon>
        <taxon>Ascidiacea</taxon>
        <taxon>Aplousobranchia</taxon>
        <taxon>Clavelinidae</taxon>
        <taxon>Clavelina</taxon>
    </lineage>
</organism>
<feature type="transmembrane region" description="Helical" evidence="5">
    <location>
        <begin position="667"/>
        <end position="687"/>
    </location>
</feature>
<evidence type="ECO:0000256" key="6">
    <source>
        <dbReference type="SAM" id="SignalP"/>
    </source>
</evidence>
<dbReference type="InterPro" id="IPR000203">
    <property type="entry name" value="GPS"/>
</dbReference>
<proteinExistence type="predicted"/>
<keyword evidence="4 5" id="KW-0472">Membrane</keyword>
<dbReference type="CDD" id="cd13952">
    <property type="entry name" value="7tm_classB"/>
    <property type="match status" value="1"/>
</dbReference>
<evidence type="ECO:0000259" key="7">
    <source>
        <dbReference type="PROSITE" id="PS50261"/>
    </source>
</evidence>
<feature type="transmembrane region" description="Helical" evidence="5">
    <location>
        <begin position="615"/>
        <end position="637"/>
    </location>
</feature>
<feature type="transmembrane region" description="Helical" evidence="5">
    <location>
        <begin position="527"/>
        <end position="546"/>
    </location>
</feature>
<dbReference type="Gene3D" id="2.60.220.50">
    <property type="match status" value="1"/>
</dbReference>
<dbReference type="InterPro" id="IPR000832">
    <property type="entry name" value="GPCR_2_secretin-like"/>
</dbReference>
<evidence type="ECO:0000313" key="9">
    <source>
        <dbReference type="Proteomes" id="UP001642483"/>
    </source>
</evidence>
<evidence type="ECO:0000256" key="2">
    <source>
        <dbReference type="ARBA" id="ARBA00022692"/>
    </source>
</evidence>
<keyword evidence="6" id="KW-0732">Signal</keyword>
<protein>
    <recommendedName>
        <fullName evidence="7">G-protein coupled receptors family 2 profile 2 domain-containing protein</fullName>
    </recommendedName>
</protein>
<dbReference type="SMART" id="SM00303">
    <property type="entry name" value="GPS"/>
    <property type="match status" value="1"/>
</dbReference>
<evidence type="ECO:0000256" key="3">
    <source>
        <dbReference type="ARBA" id="ARBA00022989"/>
    </source>
</evidence>
<evidence type="ECO:0000313" key="8">
    <source>
        <dbReference type="EMBL" id="CAK8682843.1"/>
    </source>
</evidence>
<dbReference type="PROSITE" id="PS50261">
    <property type="entry name" value="G_PROTEIN_RECEP_F2_4"/>
    <property type="match status" value="1"/>
</dbReference>
<feature type="transmembrane region" description="Helical" evidence="5">
    <location>
        <begin position="699"/>
        <end position="719"/>
    </location>
</feature>
<feature type="chain" id="PRO_5045194412" description="G-protein coupled receptors family 2 profile 2 domain-containing protein" evidence="6">
    <location>
        <begin position="20"/>
        <end position="739"/>
    </location>
</feature>
<feature type="transmembrane region" description="Helical" evidence="5">
    <location>
        <begin position="558"/>
        <end position="582"/>
    </location>
</feature>
<evidence type="ECO:0000256" key="4">
    <source>
        <dbReference type="ARBA" id="ARBA00023136"/>
    </source>
</evidence>
<evidence type="ECO:0000256" key="5">
    <source>
        <dbReference type="SAM" id="Phobius"/>
    </source>
</evidence>
<dbReference type="PRINTS" id="PR00249">
    <property type="entry name" value="GPCRSECRETIN"/>
</dbReference>
<gene>
    <name evidence="8" type="ORF">CVLEPA_LOCUS13612</name>
</gene>
<sequence length="739" mass="82578">MNSLNFLILLAYVLYSAIADDDERNQLATTTKSSFQSNRTAQRPVPQSAQDIMEDFDSTSEHTLVTATTHLQAMQKLLADSSENIDAENLLAVGTTFLDKTLPQNLSQSAAKEIVDKGTHKQRIKDYVVSYMKLTGDLMNLSTTNAWIELIKNFNGSNSLKPTSLLPKLDDVIDFSMQSLDYGDFEETRAGDKTSATALLFESSEIKLNARLLFQNQSLRLTTYGEKSSRRKRHYYQQTDSGDLTIISAVYKTLPDLLNAILAKIYPHNNNDEKNTQSLCTVDGDLRVSRNFCFTSGLSVSDSLCELLLEKSPASAEEGRNISCLRWSSKIVFPPGSKVISASAYDQSTNKKSMPVSFDVAYSSDNFKVAAVQKCVFYNTTTHAWSDYGCKLLNFREDSYSCYCNHTTNFAVMLMLPINYHNESRDSKFAGEANFACSSVLKVLTVVAGIVSVIFLLIGIIFLGLGRRNSEINEERNSIHLCLALSMLLLHLVLFLEELTVKFVYPIPDLLCILLAFTGHYSLLCNFTWMTLEGSLLYLSVVKGFLEGKTLGKWNHVVGWGLPCLIAGSTMAVGLATNGLYLTNPVPLNATLKRNNEIEGFHVCLLSSNLRWSSVVLVLVSMLINTWIAWAVIRVIFRLTRENRHYVPSDQTKTLYEVNVKAIKKSLIAFCKLFPILGLPWILALVASFLPPTSACRLLIVHSVVNGVQGAFFFFVVVYTRDYKEILLLACGRMRHNVH</sequence>
<evidence type="ECO:0000256" key="1">
    <source>
        <dbReference type="ARBA" id="ARBA00004141"/>
    </source>
</evidence>
<feature type="signal peptide" evidence="6">
    <location>
        <begin position="1"/>
        <end position="19"/>
    </location>
</feature>
<feature type="domain" description="G-protein coupled receptors family 2 profile 2" evidence="7">
    <location>
        <begin position="441"/>
        <end position="721"/>
    </location>
</feature>
<dbReference type="Proteomes" id="UP001642483">
    <property type="component" value="Unassembled WGS sequence"/>
</dbReference>
<comment type="caution">
    <text evidence="8">The sequence shown here is derived from an EMBL/GenBank/DDBJ whole genome shotgun (WGS) entry which is preliminary data.</text>
</comment>